<comment type="subcellular location">
    <subcellularLocation>
        <location evidence="1">Endoplasmic reticulum lumen</location>
    </subcellularLocation>
</comment>
<keyword evidence="8" id="KW-0927">Auxin signaling pathway</keyword>
<dbReference type="GO" id="GO:0009826">
    <property type="term" value="P:unidimensional cell growth"/>
    <property type="evidence" value="ECO:0007669"/>
    <property type="project" value="TreeGrafter"/>
</dbReference>
<evidence type="ECO:0000256" key="1">
    <source>
        <dbReference type="ARBA" id="ARBA00004319"/>
    </source>
</evidence>
<dbReference type="SUPFAM" id="SSF51182">
    <property type="entry name" value="RmlC-like cupins"/>
    <property type="match status" value="1"/>
</dbReference>
<evidence type="ECO:0000256" key="6">
    <source>
        <dbReference type="ARBA" id="ARBA00023170"/>
    </source>
</evidence>
<dbReference type="EMBL" id="JANWOI010000005">
    <property type="protein sequence ID" value="MDA5195027.1"/>
    <property type="molecule type" value="Genomic_DNA"/>
</dbReference>
<dbReference type="Pfam" id="PF02041">
    <property type="entry name" value="Auxin_BP"/>
    <property type="match status" value="1"/>
</dbReference>
<name>A0A9X3U0J1_9PROT</name>
<keyword evidence="2" id="KW-0479">Metal-binding</keyword>
<dbReference type="GO" id="GO:0010011">
    <property type="term" value="F:auxin binding"/>
    <property type="evidence" value="ECO:0007669"/>
    <property type="project" value="InterPro"/>
</dbReference>
<evidence type="ECO:0000256" key="7">
    <source>
        <dbReference type="ARBA" id="ARBA00023180"/>
    </source>
</evidence>
<keyword evidence="3" id="KW-0732">Signal</keyword>
<evidence type="ECO:0000256" key="3">
    <source>
        <dbReference type="ARBA" id="ARBA00022729"/>
    </source>
</evidence>
<dbReference type="PANTHER" id="PTHR37236:SF1">
    <property type="entry name" value="AUXIN-BINDING PROTEIN 1"/>
    <property type="match status" value="1"/>
</dbReference>
<keyword evidence="10" id="KW-1185">Reference proteome</keyword>
<evidence type="ECO:0000256" key="4">
    <source>
        <dbReference type="ARBA" id="ARBA00022824"/>
    </source>
</evidence>
<evidence type="ECO:0000256" key="5">
    <source>
        <dbReference type="ARBA" id="ARBA00022833"/>
    </source>
</evidence>
<dbReference type="Proteomes" id="UP001141619">
    <property type="component" value="Unassembled WGS sequence"/>
</dbReference>
<dbReference type="PANTHER" id="PTHR37236">
    <property type="entry name" value="AUXIN-BINDING PROTEIN 1"/>
    <property type="match status" value="1"/>
</dbReference>
<keyword evidence="7" id="KW-0325">Glycoprotein</keyword>
<dbReference type="Gene3D" id="2.60.120.10">
    <property type="entry name" value="Jelly Rolls"/>
    <property type="match status" value="1"/>
</dbReference>
<dbReference type="GO" id="GO:0051781">
    <property type="term" value="P:positive regulation of cell division"/>
    <property type="evidence" value="ECO:0007669"/>
    <property type="project" value="TreeGrafter"/>
</dbReference>
<dbReference type="AlphaFoldDB" id="A0A9X3U0J1"/>
<dbReference type="RefSeq" id="WP_274944738.1">
    <property type="nucleotide sequence ID" value="NZ_JANWOI010000005.1"/>
</dbReference>
<dbReference type="GO" id="GO:0009734">
    <property type="term" value="P:auxin-activated signaling pathway"/>
    <property type="evidence" value="ECO:0007669"/>
    <property type="project" value="UniProtKB-KW"/>
</dbReference>
<evidence type="ECO:0000313" key="10">
    <source>
        <dbReference type="Proteomes" id="UP001141619"/>
    </source>
</evidence>
<sequence>MSVIDINSIEPKKIPGIVHRTLVGAWTDFHDLSIWMQFIDPGQETPAHRHDCEEAVVVLAGSGTCIVEGTEYSFGPNSVLLFKPNEIHKIINSGSEQMHVVGSLTAAPVKVETDQGAPLPLPWDEY</sequence>
<evidence type="ECO:0000256" key="2">
    <source>
        <dbReference type="ARBA" id="ARBA00022723"/>
    </source>
</evidence>
<dbReference type="GO" id="GO:0032877">
    <property type="term" value="P:positive regulation of DNA endoreduplication"/>
    <property type="evidence" value="ECO:0007669"/>
    <property type="project" value="TreeGrafter"/>
</dbReference>
<protein>
    <submittedName>
        <fullName evidence="9">Cupin domain-containing protein</fullName>
    </submittedName>
</protein>
<reference evidence="9" key="2">
    <citation type="journal article" date="2023" name="Syst. Appl. Microbiol.">
        <title>Govania unica gen. nov., sp. nov., a rare biosphere bacterium that represents a novel family in the class Alphaproteobacteria.</title>
        <authorList>
            <person name="Vandamme P."/>
            <person name="Peeters C."/>
            <person name="Hettiarachchi A."/>
            <person name="Cnockaert M."/>
            <person name="Carlier A."/>
        </authorList>
    </citation>
    <scope>NUCLEOTIDE SEQUENCE</scope>
    <source>
        <strain evidence="9">LMG 31809</strain>
    </source>
</reference>
<dbReference type="InterPro" id="IPR000526">
    <property type="entry name" value="Auxin-bd"/>
</dbReference>
<comment type="caution">
    <text evidence="9">The sequence shown here is derived from an EMBL/GenBank/DDBJ whole genome shotgun (WGS) entry which is preliminary data.</text>
</comment>
<accession>A0A9X3U0J1</accession>
<reference evidence="9" key="1">
    <citation type="submission" date="2022-08" db="EMBL/GenBank/DDBJ databases">
        <authorList>
            <person name="Vandamme P."/>
            <person name="Hettiarachchi A."/>
            <person name="Peeters C."/>
            <person name="Cnockaert M."/>
            <person name="Carlier A."/>
        </authorList>
    </citation>
    <scope>NUCLEOTIDE SEQUENCE</scope>
    <source>
        <strain evidence="9">LMG 31809</strain>
    </source>
</reference>
<organism evidence="9 10">
    <name type="scientific">Govanella unica</name>
    <dbReference type="NCBI Taxonomy" id="2975056"/>
    <lineage>
        <taxon>Bacteria</taxon>
        <taxon>Pseudomonadati</taxon>
        <taxon>Pseudomonadota</taxon>
        <taxon>Alphaproteobacteria</taxon>
        <taxon>Emcibacterales</taxon>
        <taxon>Govanellaceae</taxon>
        <taxon>Govanella</taxon>
    </lineage>
</organism>
<dbReference type="GO" id="GO:0045793">
    <property type="term" value="P:positive regulation of cell size"/>
    <property type="evidence" value="ECO:0007669"/>
    <property type="project" value="TreeGrafter"/>
</dbReference>
<dbReference type="InterPro" id="IPR011051">
    <property type="entry name" value="RmlC_Cupin_sf"/>
</dbReference>
<keyword evidence="5" id="KW-0862">Zinc</keyword>
<keyword evidence="4" id="KW-0256">Endoplasmic reticulum</keyword>
<dbReference type="GO" id="GO:0046872">
    <property type="term" value="F:metal ion binding"/>
    <property type="evidence" value="ECO:0007669"/>
    <property type="project" value="UniProtKB-KW"/>
</dbReference>
<gene>
    <name evidence="9" type="ORF">NYP16_13815</name>
</gene>
<evidence type="ECO:0000313" key="9">
    <source>
        <dbReference type="EMBL" id="MDA5195027.1"/>
    </source>
</evidence>
<keyword evidence="6" id="KW-0675">Receptor</keyword>
<evidence type="ECO:0000256" key="8">
    <source>
        <dbReference type="ARBA" id="ARBA00023294"/>
    </source>
</evidence>
<proteinExistence type="predicted"/>
<dbReference type="InterPro" id="IPR014710">
    <property type="entry name" value="RmlC-like_jellyroll"/>
</dbReference>